<keyword evidence="1" id="KW-0805">Transcription regulation</keyword>
<dbReference type="Proteomes" id="UP000600799">
    <property type="component" value="Unassembled WGS sequence"/>
</dbReference>
<feature type="domain" description="HTH asnC-type" evidence="4">
    <location>
        <begin position="6"/>
        <end position="65"/>
    </location>
</feature>
<keyword evidence="6" id="KW-1185">Reference proteome</keyword>
<evidence type="ECO:0000256" key="1">
    <source>
        <dbReference type="ARBA" id="ARBA00023015"/>
    </source>
</evidence>
<dbReference type="SUPFAM" id="SSF54909">
    <property type="entry name" value="Dimeric alpha+beta barrel"/>
    <property type="match status" value="1"/>
</dbReference>
<name>A0ABS0HCJ4_9SPHN</name>
<dbReference type="PANTHER" id="PTHR30154:SF34">
    <property type="entry name" value="TRANSCRIPTIONAL REGULATOR AZLB"/>
    <property type="match status" value="1"/>
</dbReference>
<evidence type="ECO:0000313" key="6">
    <source>
        <dbReference type="Proteomes" id="UP000600799"/>
    </source>
</evidence>
<evidence type="ECO:0000256" key="3">
    <source>
        <dbReference type="ARBA" id="ARBA00023163"/>
    </source>
</evidence>
<comment type="caution">
    <text evidence="5">The sequence shown here is derived from an EMBL/GenBank/DDBJ whole genome shotgun (WGS) entry which is preliminary data.</text>
</comment>
<dbReference type="Gene3D" id="1.10.10.10">
    <property type="entry name" value="Winged helix-like DNA-binding domain superfamily/Winged helix DNA-binding domain"/>
    <property type="match status" value="1"/>
</dbReference>
<dbReference type="EMBL" id="JADQDC010000001">
    <property type="protein sequence ID" value="MBF9149863.1"/>
    <property type="molecule type" value="Genomic_DNA"/>
</dbReference>
<dbReference type="InterPro" id="IPR000485">
    <property type="entry name" value="AsnC-type_HTH_dom"/>
</dbReference>
<sequence>MAAPTLDATDRQLIEMLSSDARVSNRKIAVALGVTEGTVRGRIKRLQQEGLIAFTAITGFDVGQRARLAFINIKADVHRVREVAQAVADTPGINAVLITMGQLNITAICLIEELDTLVELASDQILAIEGVHHVETSIAVRTAKYNSRMAKITRPAVIEDDDGA</sequence>
<dbReference type="SUPFAM" id="SSF46785">
    <property type="entry name" value="Winged helix' DNA-binding domain"/>
    <property type="match status" value="1"/>
</dbReference>
<protein>
    <submittedName>
        <fullName evidence="5">Lrp/AsnC family transcriptional regulator</fullName>
    </submittedName>
</protein>
<dbReference type="Gene3D" id="3.30.70.920">
    <property type="match status" value="1"/>
</dbReference>
<dbReference type="Pfam" id="PF13404">
    <property type="entry name" value="HTH_AsnC-type"/>
    <property type="match status" value="1"/>
</dbReference>
<keyword evidence="2" id="KW-0238">DNA-binding</keyword>
<reference evidence="5 6" key="1">
    <citation type="submission" date="2020-11" db="EMBL/GenBank/DDBJ databases">
        <title>The genome sequence of Novosphingobium sp. 1Y9A.</title>
        <authorList>
            <person name="Liu Y."/>
        </authorList>
    </citation>
    <scope>NUCLEOTIDE SEQUENCE [LARGE SCALE GENOMIC DNA]</scope>
    <source>
        <strain evidence="5 6">1Y9A</strain>
    </source>
</reference>
<dbReference type="InterPro" id="IPR011008">
    <property type="entry name" value="Dimeric_a/b-barrel"/>
</dbReference>
<proteinExistence type="predicted"/>
<organism evidence="5 6">
    <name type="scientific">Novosphingobium jiangmenense</name>
    <dbReference type="NCBI Taxonomy" id="2791981"/>
    <lineage>
        <taxon>Bacteria</taxon>
        <taxon>Pseudomonadati</taxon>
        <taxon>Pseudomonadota</taxon>
        <taxon>Alphaproteobacteria</taxon>
        <taxon>Sphingomonadales</taxon>
        <taxon>Sphingomonadaceae</taxon>
        <taxon>Novosphingobium</taxon>
    </lineage>
</organism>
<dbReference type="RefSeq" id="WP_196274211.1">
    <property type="nucleotide sequence ID" value="NZ_JADQDC010000001.1"/>
</dbReference>
<keyword evidence="3" id="KW-0804">Transcription</keyword>
<accession>A0ABS0HCJ4</accession>
<dbReference type="SMART" id="SM00344">
    <property type="entry name" value="HTH_ASNC"/>
    <property type="match status" value="1"/>
</dbReference>
<evidence type="ECO:0000313" key="5">
    <source>
        <dbReference type="EMBL" id="MBF9149863.1"/>
    </source>
</evidence>
<gene>
    <name evidence="5" type="ORF">I2488_02480</name>
</gene>
<dbReference type="InterPro" id="IPR036390">
    <property type="entry name" value="WH_DNA-bd_sf"/>
</dbReference>
<dbReference type="PROSITE" id="PS50956">
    <property type="entry name" value="HTH_ASNC_2"/>
    <property type="match status" value="1"/>
</dbReference>
<dbReference type="InterPro" id="IPR036388">
    <property type="entry name" value="WH-like_DNA-bd_sf"/>
</dbReference>
<evidence type="ECO:0000259" key="4">
    <source>
        <dbReference type="PROSITE" id="PS50956"/>
    </source>
</evidence>
<dbReference type="Pfam" id="PF01037">
    <property type="entry name" value="AsnC_trans_reg"/>
    <property type="match status" value="1"/>
</dbReference>
<dbReference type="PANTHER" id="PTHR30154">
    <property type="entry name" value="LEUCINE-RESPONSIVE REGULATORY PROTEIN"/>
    <property type="match status" value="1"/>
</dbReference>
<evidence type="ECO:0000256" key="2">
    <source>
        <dbReference type="ARBA" id="ARBA00023125"/>
    </source>
</evidence>
<dbReference type="InterPro" id="IPR019887">
    <property type="entry name" value="Tscrpt_reg_AsnC/Lrp_C"/>
</dbReference>
<dbReference type="PRINTS" id="PR00033">
    <property type="entry name" value="HTHASNC"/>
</dbReference>
<dbReference type="InterPro" id="IPR019888">
    <property type="entry name" value="Tscrpt_reg_AsnC-like"/>
</dbReference>